<dbReference type="InterPro" id="IPR003673">
    <property type="entry name" value="CoA-Trfase_fam_III"/>
</dbReference>
<dbReference type="PANTHER" id="PTHR48228">
    <property type="entry name" value="SUCCINYL-COA--D-CITRAMALATE COA-TRANSFERASE"/>
    <property type="match status" value="1"/>
</dbReference>
<accession>A0A191ZWG7</accession>
<dbReference type="InterPro" id="IPR023606">
    <property type="entry name" value="CoA-Trfase_III_dom_1_sf"/>
</dbReference>
<dbReference type="InterPro" id="IPR050509">
    <property type="entry name" value="CoA-transferase_III"/>
</dbReference>
<dbReference type="GeneID" id="61525964"/>
<proteinExistence type="predicted"/>
<dbReference type="Pfam" id="PF02515">
    <property type="entry name" value="CoA_transf_3"/>
    <property type="match status" value="2"/>
</dbReference>
<dbReference type="EMBL" id="CP016022">
    <property type="protein sequence ID" value="ANJ72421.1"/>
    <property type="molecule type" value="Genomic_DNA"/>
</dbReference>
<dbReference type="RefSeq" id="WP_064803374.1">
    <property type="nucleotide sequence ID" value="NZ_CP016022.1"/>
</dbReference>
<keyword evidence="2" id="KW-1185">Reference proteome</keyword>
<sequence>MKQRPLLPHCTITGLPATASPLFGPLTSSLDYQSVVLGMAQIAPRVWECGHSLSFGLLLPDASPITCEISGWPDSAAATTEFTLQAACGLMSVHGRASGRMQPLGVNYVSTLAATLALQGALACALGMRRGVPCERVSTSLASAGMLAVGQYLAGATALESPEKILPGSSSTTERPPFVSADGVVFELETLDAPPWRSFWSEIGVDMESAGKGWNGFLLRYAKAVAPLPATLIDALARLPYARIAEVCAHTGVAICPVRSLQERAADIDAHPLWRRGPWAFTSETGESAPYGSNRATGPLPLSGMTVIESCRRIQGPLAGHLLAMLGATVIRIEPPGGDPLRGVPPIAEGVSARFDALNRSKIVREIDIKAAHGRAEIHALAREADVFLHNWAPGKAAALQLDSADLRRINPALVYAYAGGWGDGEQALPGTDFVVQAYSGIAHKIARASHTDGGSLFTVLDVLGGAVAAQGVTAALLSRSLLPAGLRMESSLLGAASLLCTEDLDALLHSRETLPSDSVLQAVYPTRQGWLALDCPDARTMAALAGAAGLSRDVSATELHARLPEALSSKTASEWLAVLEPLGIPASLAPDDLSELRDNPRLAAGLVPGSYTRVNSPWSFQ</sequence>
<reference evidence="2" key="1">
    <citation type="submission" date="2016-06" db="EMBL/GenBank/DDBJ databases">
        <authorList>
            <person name="Xu Y."/>
            <person name="Nagy A."/>
            <person name="Yan X."/>
            <person name="Kim S.W."/>
            <person name="Haley B."/>
            <person name="Liu N.T."/>
            <person name="Nou X."/>
        </authorList>
    </citation>
    <scope>NUCLEOTIDE SEQUENCE [LARGE SCALE GENOMIC DNA]</scope>
    <source>
        <strain evidence="2">ATCC 49129</strain>
    </source>
</reference>
<dbReference type="Proteomes" id="UP000078572">
    <property type="component" value="Chromosome 1"/>
</dbReference>
<evidence type="ECO:0000313" key="2">
    <source>
        <dbReference type="Proteomes" id="UP000078572"/>
    </source>
</evidence>
<dbReference type="GO" id="GO:0003824">
    <property type="term" value="F:catalytic activity"/>
    <property type="evidence" value="ECO:0007669"/>
    <property type="project" value="InterPro"/>
</dbReference>
<dbReference type="AlphaFoldDB" id="A0A191ZWG7"/>
<organism evidence="1 2">
    <name type="scientific">Ralstonia insidiosa</name>
    <dbReference type="NCBI Taxonomy" id="190721"/>
    <lineage>
        <taxon>Bacteria</taxon>
        <taxon>Pseudomonadati</taxon>
        <taxon>Pseudomonadota</taxon>
        <taxon>Betaproteobacteria</taxon>
        <taxon>Burkholderiales</taxon>
        <taxon>Burkholderiaceae</taxon>
        <taxon>Ralstonia</taxon>
    </lineage>
</organism>
<dbReference type="OrthoDB" id="9797653at2"/>
<evidence type="ECO:0000313" key="1">
    <source>
        <dbReference type="EMBL" id="ANJ72421.1"/>
    </source>
</evidence>
<protein>
    <submittedName>
        <fullName evidence="1">Carnitine dehydratase</fullName>
    </submittedName>
</protein>
<dbReference type="SUPFAM" id="SSF89796">
    <property type="entry name" value="CoA-transferase family III (CaiB/BaiF)"/>
    <property type="match status" value="2"/>
</dbReference>
<name>A0A191ZWG7_9RALS</name>
<dbReference type="InterPro" id="IPR044855">
    <property type="entry name" value="CoA-Trfase_III_dom3_sf"/>
</dbReference>
<dbReference type="PANTHER" id="PTHR48228:SF5">
    <property type="entry name" value="ALPHA-METHYLACYL-COA RACEMASE"/>
    <property type="match status" value="1"/>
</dbReference>
<dbReference type="Gene3D" id="3.30.1540.10">
    <property type="entry name" value="formyl-coa transferase, domain 3"/>
    <property type="match status" value="2"/>
</dbReference>
<dbReference type="Gene3D" id="3.40.50.10540">
    <property type="entry name" value="Crotonobetainyl-coa:carnitine coa-transferase, domain 1"/>
    <property type="match status" value="2"/>
</dbReference>
<gene>
    <name evidence="1" type="ORF">A9Y76_08030</name>
</gene>